<gene>
    <name evidence="1" type="ORF">RHS04_00285</name>
</gene>
<dbReference type="Gene3D" id="3.10.20.90">
    <property type="entry name" value="Phosphatidylinositol 3-kinase Catalytic Subunit, Chain A, domain 1"/>
    <property type="match status" value="1"/>
</dbReference>
<protein>
    <submittedName>
        <fullName evidence="1">UBX domain</fullName>
    </submittedName>
</protein>
<evidence type="ECO:0000313" key="1">
    <source>
        <dbReference type="EMBL" id="KAF8686405.1"/>
    </source>
</evidence>
<evidence type="ECO:0000313" key="2">
    <source>
        <dbReference type="Proteomes" id="UP000650582"/>
    </source>
</evidence>
<dbReference type="Proteomes" id="UP000650582">
    <property type="component" value="Unassembled WGS sequence"/>
</dbReference>
<sequence length="338" mass="39307">MTLSKYLSERVSWDPPLAIKLPQLAIPSIFCRAPRAAGHAKSRVAHVDDSSTEITVISYPPGPTKSRRIKLRTYMRQISRLFTRRTKPQEETVSESAQVKPDIFNHDMLAIHSIFQLPRSTSSLATPSSSPTSYISPTLEPVMFSQLQVDRAIRVEQDAAHKKTQDLDRGRLEKLREERIRDEDLRQKHAEQEEQEKNREYLEAVRRRTQNDWRRWARRALVPTFQDRDTVEFAVRLHCGQRRIGRLPPDASAEMVYLLVETLLILPSFSPEDDPELPPEGYEHHWEFRLVTTNARFVLPNDAHLKLYELDIMKKGVLFIVEEIMDHNQQPEGMLREA</sequence>
<dbReference type="SUPFAM" id="SSF54236">
    <property type="entry name" value="Ubiquitin-like"/>
    <property type="match status" value="1"/>
</dbReference>
<dbReference type="AlphaFoldDB" id="A0A8H7HJ63"/>
<organism evidence="1 2">
    <name type="scientific">Rhizoctonia solani</name>
    <dbReference type="NCBI Taxonomy" id="456999"/>
    <lineage>
        <taxon>Eukaryota</taxon>
        <taxon>Fungi</taxon>
        <taxon>Dikarya</taxon>
        <taxon>Basidiomycota</taxon>
        <taxon>Agaricomycotina</taxon>
        <taxon>Agaricomycetes</taxon>
        <taxon>Cantharellales</taxon>
        <taxon>Ceratobasidiaceae</taxon>
        <taxon>Rhizoctonia</taxon>
    </lineage>
</organism>
<name>A0A8H7HJ63_9AGAM</name>
<reference evidence="1" key="1">
    <citation type="submission" date="2020-09" db="EMBL/GenBank/DDBJ databases">
        <title>Comparative genome analyses of four rice-infecting Rhizoctonia solani isolates reveal extensive enrichment of homogalacturonan modification genes.</title>
        <authorList>
            <person name="Lee D.-Y."/>
            <person name="Jeon J."/>
            <person name="Kim K.-T."/>
            <person name="Cheong K."/>
            <person name="Song H."/>
            <person name="Choi G."/>
            <person name="Ko J."/>
            <person name="Opiyo S.O."/>
            <person name="Zuo S."/>
            <person name="Madhav S."/>
            <person name="Lee Y.-H."/>
            <person name="Wang G.-L."/>
        </authorList>
    </citation>
    <scope>NUCLEOTIDE SEQUENCE</scope>
    <source>
        <strain evidence="1">AG1-IA YN-7</strain>
    </source>
</reference>
<dbReference type="EMBL" id="JACYCC010000010">
    <property type="protein sequence ID" value="KAF8686405.1"/>
    <property type="molecule type" value="Genomic_DNA"/>
</dbReference>
<dbReference type="InterPro" id="IPR029071">
    <property type="entry name" value="Ubiquitin-like_domsf"/>
</dbReference>
<accession>A0A8H7HJ63</accession>
<proteinExistence type="predicted"/>
<comment type="caution">
    <text evidence="1">The sequence shown here is derived from an EMBL/GenBank/DDBJ whole genome shotgun (WGS) entry which is preliminary data.</text>
</comment>